<comment type="caution">
    <text evidence="1">The sequence shown here is derived from an EMBL/GenBank/DDBJ whole genome shotgun (WGS) entry which is preliminary data.</text>
</comment>
<dbReference type="Pfam" id="PF02082">
    <property type="entry name" value="Rrf2"/>
    <property type="match status" value="1"/>
</dbReference>
<proteinExistence type="predicted"/>
<dbReference type="GO" id="GO:0003700">
    <property type="term" value="F:DNA-binding transcription factor activity"/>
    <property type="evidence" value="ECO:0007669"/>
    <property type="project" value="TreeGrafter"/>
</dbReference>
<dbReference type="EMBL" id="NIVS01000020">
    <property type="protein sequence ID" value="OWQ53723.1"/>
    <property type="molecule type" value="Genomic_DNA"/>
</dbReference>
<dbReference type="SUPFAM" id="SSF46785">
    <property type="entry name" value="Winged helix' DNA-binding domain"/>
    <property type="match status" value="1"/>
</dbReference>
<evidence type="ECO:0000313" key="2">
    <source>
        <dbReference type="Proteomes" id="UP000198157"/>
    </source>
</evidence>
<organism evidence="1 2">
    <name type="scientific">Stenotrophomonas maltophilia</name>
    <name type="common">Pseudomonas maltophilia</name>
    <name type="synonym">Xanthomonas maltophilia</name>
    <dbReference type="NCBI Taxonomy" id="40324"/>
    <lineage>
        <taxon>Bacteria</taxon>
        <taxon>Pseudomonadati</taxon>
        <taxon>Pseudomonadota</taxon>
        <taxon>Gammaproteobacteria</taxon>
        <taxon>Lysobacterales</taxon>
        <taxon>Lysobacteraceae</taxon>
        <taxon>Stenotrophomonas</taxon>
        <taxon>Stenotrophomonas maltophilia group</taxon>
    </lineage>
</organism>
<reference evidence="1 2" key="1">
    <citation type="submission" date="2017-06" db="EMBL/GenBank/DDBJ databases">
        <authorList>
            <person name="Kim H.J."/>
            <person name="Triplett B.A."/>
        </authorList>
    </citation>
    <scope>NUCLEOTIDE SEQUENCE [LARGE SCALE GENOMIC DNA]</scope>
    <source>
        <strain evidence="1 2">13146</strain>
    </source>
</reference>
<dbReference type="PANTHER" id="PTHR33221">
    <property type="entry name" value="WINGED HELIX-TURN-HELIX TRANSCRIPTIONAL REGULATOR, RRF2 FAMILY"/>
    <property type="match status" value="1"/>
</dbReference>
<dbReference type="PANTHER" id="PTHR33221:SF15">
    <property type="entry name" value="HTH-TYPE TRANSCRIPTIONAL REGULATOR YWGB-RELATED"/>
    <property type="match status" value="1"/>
</dbReference>
<dbReference type="InterPro" id="IPR036388">
    <property type="entry name" value="WH-like_DNA-bd_sf"/>
</dbReference>
<dbReference type="Proteomes" id="UP000198157">
    <property type="component" value="Unassembled WGS sequence"/>
</dbReference>
<dbReference type="OrthoDB" id="9800506at2"/>
<dbReference type="InterPro" id="IPR000944">
    <property type="entry name" value="Tscrpt_reg_Rrf2"/>
</dbReference>
<evidence type="ECO:0000313" key="1">
    <source>
        <dbReference type="EMBL" id="OWQ53723.1"/>
    </source>
</evidence>
<gene>
    <name evidence="1" type="ORF">CEE60_08540</name>
</gene>
<name>A0A246HNF8_STEMA</name>
<dbReference type="GO" id="GO:0005829">
    <property type="term" value="C:cytosol"/>
    <property type="evidence" value="ECO:0007669"/>
    <property type="project" value="TreeGrafter"/>
</dbReference>
<dbReference type="PROSITE" id="PS51197">
    <property type="entry name" value="HTH_RRF2_2"/>
    <property type="match status" value="1"/>
</dbReference>
<accession>A0A246HNF8</accession>
<sequence length="150" mass="15897">MKSSNQFSDALHVMAHLVGQDGPRTSEQLATCLPTHPVVIRRLLSALNKGGLVTTVRGHGGGAQLARAPAQITLHDVYLAIGAPALLHTGARETGRGCPVQRVVNEALDDSYRQAQALLEARLRDTTLATLGEAFARHLAHHAAGVPHDV</sequence>
<dbReference type="AlphaFoldDB" id="A0A246HNF8"/>
<dbReference type="Gene3D" id="1.10.10.10">
    <property type="entry name" value="Winged helix-like DNA-binding domain superfamily/Winged helix DNA-binding domain"/>
    <property type="match status" value="1"/>
</dbReference>
<protein>
    <submittedName>
        <fullName evidence="1">Rrf2 family transcriptional regulator</fullName>
    </submittedName>
</protein>
<dbReference type="InterPro" id="IPR036390">
    <property type="entry name" value="WH_DNA-bd_sf"/>
</dbReference>